<dbReference type="PANTHER" id="PTHR21450:SF17">
    <property type="entry name" value="OS09G0542500 PROTEIN"/>
    <property type="match status" value="1"/>
</dbReference>
<evidence type="ECO:0000313" key="2">
    <source>
        <dbReference type="EMBL" id="KAL1554460.1"/>
    </source>
</evidence>
<reference evidence="2 3" key="1">
    <citation type="submission" date="2024-06" db="EMBL/GenBank/DDBJ databases">
        <title>A chromosome level genome sequence of Diviner's sage (Salvia divinorum).</title>
        <authorList>
            <person name="Ford S.A."/>
            <person name="Ro D.-K."/>
            <person name="Ness R.W."/>
            <person name="Phillips M.A."/>
        </authorList>
    </citation>
    <scope>NUCLEOTIDE SEQUENCE [LARGE SCALE GENOMIC DNA]</scope>
    <source>
        <strain evidence="2">SAF-2024a</strain>
        <tissue evidence="2">Leaf</tissue>
    </source>
</reference>
<dbReference type="Proteomes" id="UP001567538">
    <property type="component" value="Unassembled WGS sequence"/>
</dbReference>
<feature type="domain" description="DUF632" evidence="1">
    <location>
        <begin position="7"/>
        <end position="91"/>
    </location>
</feature>
<proteinExistence type="predicted"/>
<dbReference type="PANTHER" id="PTHR21450">
    <property type="entry name" value="PROTEIN ALTERED PHOSPHATE STARVATION RESPONSE 1"/>
    <property type="match status" value="1"/>
</dbReference>
<dbReference type="InterPro" id="IPR006867">
    <property type="entry name" value="DUF632"/>
</dbReference>
<organism evidence="2 3">
    <name type="scientific">Salvia divinorum</name>
    <name type="common">Maria pastora</name>
    <name type="synonym">Diviner's sage</name>
    <dbReference type="NCBI Taxonomy" id="28513"/>
    <lineage>
        <taxon>Eukaryota</taxon>
        <taxon>Viridiplantae</taxon>
        <taxon>Streptophyta</taxon>
        <taxon>Embryophyta</taxon>
        <taxon>Tracheophyta</taxon>
        <taxon>Spermatophyta</taxon>
        <taxon>Magnoliopsida</taxon>
        <taxon>eudicotyledons</taxon>
        <taxon>Gunneridae</taxon>
        <taxon>Pentapetalae</taxon>
        <taxon>asterids</taxon>
        <taxon>lamiids</taxon>
        <taxon>Lamiales</taxon>
        <taxon>Lamiaceae</taxon>
        <taxon>Nepetoideae</taxon>
        <taxon>Mentheae</taxon>
        <taxon>Salviinae</taxon>
        <taxon>Salvia</taxon>
        <taxon>Salvia subgen. Calosphace</taxon>
    </lineage>
</organism>
<comment type="caution">
    <text evidence="2">The sequence shown here is derived from an EMBL/GenBank/DDBJ whole genome shotgun (WGS) entry which is preliminary data.</text>
</comment>
<protein>
    <submittedName>
        <fullName evidence="2">Protein ALTERED PHOSPHATE STARVATION RESPONSE 1-like</fullName>
    </submittedName>
</protein>
<dbReference type="AlphaFoldDB" id="A0ABD1HDD2"/>
<evidence type="ECO:0000313" key="3">
    <source>
        <dbReference type="Proteomes" id="UP001567538"/>
    </source>
</evidence>
<accession>A0ABD1HDD2</accession>
<evidence type="ECO:0000259" key="1">
    <source>
        <dbReference type="Pfam" id="PF04782"/>
    </source>
</evidence>
<dbReference type="EMBL" id="JBEAFC010000006">
    <property type="protein sequence ID" value="KAL1554460.1"/>
    <property type="molecule type" value="Genomic_DNA"/>
</dbReference>
<gene>
    <name evidence="2" type="ORF">AAHA92_15016</name>
</gene>
<name>A0ABD1HDD2_SALDI</name>
<sequence>MPKWPGKKRSAVKDLYSRILVTIRSAERISKQIEKLIEEELEPQIREFFQGMTGTWKVMLESHEIQSKIIFEVTTFSCPSYRKFCNENHRFAKPSSVTGARASWSMYQPIRGTSRPSSDGYPSLSLRKLSSNRGVEHPRCCAR</sequence>
<dbReference type="Pfam" id="PF04782">
    <property type="entry name" value="DUF632"/>
    <property type="match status" value="1"/>
</dbReference>
<keyword evidence="3" id="KW-1185">Reference proteome</keyword>